<dbReference type="EMBL" id="JAPDRQ010000002">
    <property type="protein sequence ID" value="KAJ9664565.1"/>
    <property type="molecule type" value="Genomic_DNA"/>
</dbReference>
<gene>
    <name evidence="1" type="ORF">H2198_000216</name>
</gene>
<proteinExistence type="predicted"/>
<keyword evidence="2" id="KW-1185">Reference proteome</keyword>
<reference evidence="1" key="1">
    <citation type="submission" date="2022-10" db="EMBL/GenBank/DDBJ databases">
        <title>Culturing micro-colonial fungi from biological soil crusts in the Mojave desert and describing Neophaeococcomyces mojavensis, and introducing the new genera and species Taxawa tesnikishii.</title>
        <authorList>
            <person name="Kurbessoian T."/>
            <person name="Stajich J.E."/>
        </authorList>
    </citation>
    <scope>NUCLEOTIDE SEQUENCE</scope>
    <source>
        <strain evidence="1">JES_112</strain>
    </source>
</reference>
<accession>A0ACC3AKQ4</accession>
<name>A0ACC3AKQ4_9EURO</name>
<evidence type="ECO:0000313" key="2">
    <source>
        <dbReference type="Proteomes" id="UP001172386"/>
    </source>
</evidence>
<organism evidence="1 2">
    <name type="scientific">Neophaeococcomyces mojaviensis</name>
    <dbReference type="NCBI Taxonomy" id="3383035"/>
    <lineage>
        <taxon>Eukaryota</taxon>
        <taxon>Fungi</taxon>
        <taxon>Dikarya</taxon>
        <taxon>Ascomycota</taxon>
        <taxon>Pezizomycotina</taxon>
        <taxon>Eurotiomycetes</taxon>
        <taxon>Chaetothyriomycetidae</taxon>
        <taxon>Chaetothyriales</taxon>
        <taxon>Chaetothyriales incertae sedis</taxon>
        <taxon>Neophaeococcomyces</taxon>
    </lineage>
</organism>
<comment type="caution">
    <text evidence="1">The sequence shown here is derived from an EMBL/GenBank/DDBJ whole genome shotgun (WGS) entry which is preliminary data.</text>
</comment>
<protein>
    <submittedName>
        <fullName evidence="1">Uncharacterized protein</fullName>
    </submittedName>
</protein>
<sequence>MKLTRTRSVSDDSFPTSQLSVLAICRLAEPIAIFSIFPYAWLMVQSFHIGSENDASFYAGILISAFSLCEAASGMFWGGVSDRIGRKPVVLLGCCGTMLSLLMVGFAKSFWFALAGRLLGGLLNGNIGVIQTMVGELVKNPSHEVKANAVMPFIFNIGTIAGPAIGGILANPVKGFPSVFPKGGFFDEYPWALPNIVCATIMLFSIILSYFYLMETHPDLREGADPAIKHDLGENAPMIGGGSVSEPSVDLLHDNYGTFNEVEVSTHDEWTVKPGNLSGRSSISEKRADKWLTWRVAMLVIALGIYTYHSMCFDHLLPIFLQDKRAEEINILATGSLFHIEGGAGLSTKTVGMIMSVNGLIALFIQAVVFPIVADKLGVFRTFMMVTILHPIVFFIVPYLVLLPENLLFVGIYLCLTIRQFLSILDYPVLLIMLKQASPAPRYLGKINGLAASIGASSRMIAPPIAGLLYGEGSKIGFTGLAWYGAGIIAILGVFQLFAVPRERDDLATVRSIVPGLAGDHEHIVPKQIVDVTVADSEIDVERQG</sequence>
<dbReference type="Proteomes" id="UP001172386">
    <property type="component" value="Unassembled WGS sequence"/>
</dbReference>
<evidence type="ECO:0000313" key="1">
    <source>
        <dbReference type="EMBL" id="KAJ9664565.1"/>
    </source>
</evidence>